<keyword evidence="1 3" id="KW-0378">Hydrolase</keyword>
<evidence type="ECO:0000313" key="5">
    <source>
        <dbReference type="EMBL" id="OAA29456.1"/>
    </source>
</evidence>
<dbReference type="PATRIC" id="fig|1453497.3.peg.385"/>
<accession>A0A176JZF9</accession>
<dbReference type="Proteomes" id="UP000077339">
    <property type="component" value="Unassembled WGS sequence"/>
</dbReference>
<dbReference type="PANTHER" id="PTHR13170:SF16">
    <property type="entry name" value="PROTEIN O-GLCNACASE"/>
    <property type="match status" value="1"/>
</dbReference>
<dbReference type="GO" id="GO:1901135">
    <property type="term" value="P:carbohydrate derivative metabolic process"/>
    <property type="evidence" value="ECO:0007669"/>
    <property type="project" value="UniProtKB-ARBA"/>
</dbReference>
<comment type="caution">
    <text evidence="5">The sequence shown here is derived from an EMBL/GenBank/DDBJ whole genome shotgun (WGS) entry which is preliminary data.</text>
</comment>
<dbReference type="STRING" id="1453497.AT15_01935"/>
<gene>
    <name evidence="5" type="ORF">AT15_01935</name>
</gene>
<dbReference type="Gene3D" id="3.20.20.80">
    <property type="entry name" value="Glycosidases"/>
    <property type="match status" value="1"/>
</dbReference>
<dbReference type="EMBL" id="JFHK01000018">
    <property type="protein sequence ID" value="OAA29456.1"/>
    <property type="molecule type" value="Genomic_DNA"/>
</dbReference>
<feature type="domain" description="GH84" evidence="4">
    <location>
        <begin position="4"/>
        <end position="279"/>
    </location>
</feature>
<feature type="active site" description="Proton donor" evidence="3">
    <location>
        <position position="119"/>
    </location>
</feature>
<keyword evidence="6" id="KW-1185">Reference proteome</keyword>
<dbReference type="AlphaFoldDB" id="A0A176JZF9"/>
<name>A0A176JZF9_9BACT</name>
<dbReference type="GO" id="GO:0015929">
    <property type="term" value="F:hexosaminidase activity"/>
    <property type="evidence" value="ECO:0007669"/>
    <property type="project" value="UniProtKB-ARBA"/>
</dbReference>
<dbReference type="SUPFAM" id="SSF51445">
    <property type="entry name" value="(Trans)glycosidases"/>
    <property type="match status" value="1"/>
</dbReference>
<evidence type="ECO:0000259" key="4">
    <source>
        <dbReference type="PROSITE" id="PS52009"/>
    </source>
</evidence>
<dbReference type="PROSITE" id="PS52009">
    <property type="entry name" value="GH84"/>
    <property type="match status" value="1"/>
</dbReference>
<dbReference type="PANTHER" id="PTHR13170">
    <property type="entry name" value="O-GLCNACASE"/>
    <property type="match status" value="1"/>
</dbReference>
<evidence type="ECO:0000256" key="1">
    <source>
        <dbReference type="ARBA" id="ARBA00022801"/>
    </source>
</evidence>
<dbReference type="Gene3D" id="1.20.58.460">
    <property type="entry name" value="Hyaluronidase post-catalytic domain-like"/>
    <property type="match status" value="1"/>
</dbReference>
<dbReference type="Pfam" id="PF07555">
    <property type="entry name" value="NAGidase"/>
    <property type="match status" value="1"/>
</dbReference>
<sequence>MSFEILGVVEGFYGKPWSMEEREEIINFIGERGYNLYIYAPKDDELHRFKWREPYSTEFMEAFKRLVDVGEKSGVAVSVAISPGLSVSYSSDEDLSAIVNKYLSFAKLGVETFGLFYDDIPPALFNRDDKKHFATLAEAQAYFANMVMKKLQKKLKHLTFIVCPTEYHKNPDSLYLKELSEKLNPDAKIMWTGPQVCSMNIPVSDAMAFKESTGREPLYWDNYPVNDSYMIPELHVGPYTGRSPELSENSSGIVLNPMIQPMASKVALGCAAKFFSDPWNYTPEEAWKETIQELFGELSDAFEHFALYNMQSPLHLAESEKPKEIVESFKAAYTNGNWEKALTILKNEGQAMVSGGEKLLNNLDGKLVREISPWLKDYIAWGKLLLKAVEILKSRDALFDFMGENKEKAESLRKTLEEAETQLKAQTPQNTLLSCSAYRDFISELCTRTKGAFYLYYRDWQH</sequence>
<dbReference type="InterPro" id="IPR017853">
    <property type="entry name" value="GH"/>
</dbReference>
<protein>
    <recommendedName>
        <fullName evidence="4">GH84 domain-containing protein</fullName>
    </recommendedName>
</protein>
<dbReference type="InterPro" id="IPR011496">
    <property type="entry name" value="O-GlcNAcase_cat"/>
</dbReference>
<dbReference type="RefSeq" id="WP_068348128.1">
    <property type="nucleotide sequence ID" value="NZ_JFHK01000018.1"/>
</dbReference>
<dbReference type="InterPro" id="IPR051822">
    <property type="entry name" value="Glycosyl_Hydrolase_84"/>
</dbReference>
<dbReference type="SUPFAM" id="SSF140657">
    <property type="entry name" value="Hyaluronidase post-catalytic domain-like"/>
    <property type="match status" value="1"/>
</dbReference>
<evidence type="ECO:0000256" key="3">
    <source>
        <dbReference type="PROSITE-ProRule" id="PRU01353"/>
    </source>
</evidence>
<comment type="similarity">
    <text evidence="3">Belongs to the glycosyl hydrolase 84 family.</text>
</comment>
<keyword evidence="2 3" id="KW-0326">Glycosidase</keyword>
<reference evidence="5 6" key="1">
    <citation type="submission" date="2014-02" db="EMBL/GenBank/DDBJ databases">
        <title>Kosmotoga genome sequencing.</title>
        <authorList>
            <person name="Pollo S.M."/>
            <person name="Charchuk R."/>
            <person name="Nesbo C.L."/>
        </authorList>
    </citation>
    <scope>NUCLEOTIDE SEQUENCE [LARGE SCALE GENOMIC DNA]</scope>
    <source>
        <strain evidence="5 6">S304</strain>
    </source>
</reference>
<proteinExistence type="inferred from homology"/>
<dbReference type="OrthoDB" id="9760892at2"/>
<evidence type="ECO:0000313" key="6">
    <source>
        <dbReference type="Proteomes" id="UP000077339"/>
    </source>
</evidence>
<organism evidence="5 6">
    <name type="scientific">Kosmotoga arenicorallina S304</name>
    <dbReference type="NCBI Taxonomy" id="1453497"/>
    <lineage>
        <taxon>Bacteria</taxon>
        <taxon>Thermotogati</taxon>
        <taxon>Thermotogota</taxon>
        <taxon>Thermotogae</taxon>
        <taxon>Kosmotogales</taxon>
        <taxon>Kosmotogaceae</taxon>
        <taxon>Kosmotoga</taxon>
    </lineage>
</organism>
<evidence type="ECO:0000256" key="2">
    <source>
        <dbReference type="ARBA" id="ARBA00023295"/>
    </source>
</evidence>